<dbReference type="AlphaFoldDB" id="A0A1B7X311"/>
<sequence length="87" mass="9303">MTPSNVQFVGFGEKIMAKIISTTGNDIHIRTANNDNFIGNVGKDIFLGGAGIDIAHYSTLGQAVTIWTSGFISTGYLGMTYFGKLKP</sequence>
<name>A0A1B7X311_APHFL</name>
<proteinExistence type="predicted"/>
<dbReference type="InterPro" id="IPR011049">
    <property type="entry name" value="Serralysin-like_metalloprot_C"/>
</dbReference>
<gene>
    <name evidence="1" type="ORF">AN484_10670</name>
</gene>
<reference evidence="1 2" key="1">
    <citation type="submission" date="2015-09" db="EMBL/GenBank/DDBJ databases">
        <title>Aphanizomenon flos-aquae WA102.</title>
        <authorList>
            <person name="Driscoll C."/>
        </authorList>
    </citation>
    <scope>NUCLEOTIDE SEQUENCE [LARGE SCALE GENOMIC DNA]</scope>
    <source>
        <strain evidence="1">WA102</strain>
    </source>
</reference>
<evidence type="ECO:0000313" key="1">
    <source>
        <dbReference type="EMBL" id="OBQ43764.1"/>
    </source>
</evidence>
<dbReference type="PATRIC" id="fig|1710896.3.peg.221"/>
<organism evidence="1 2">
    <name type="scientific">Aphanizomenon flos-aquae WA102</name>
    <dbReference type="NCBI Taxonomy" id="1710896"/>
    <lineage>
        <taxon>Bacteria</taxon>
        <taxon>Bacillati</taxon>
        <taxon>Cyanobacteriota</taxon>
        <taxon>Cyanophyceae</taxon>
        <taxon>Nostocales</taxon>
        <taxon>Aphanizomenonaceae</taxon>
        <taxon>Aphanizomenon</taxon>
    </lineage>
</organism>
<evidence type="ECO:0000313" key="2">
    <source>
        <dbReference type="Proteomes" id="UP000092093"/>
    </source>
</evidence>
<protein>
    <submittedName>
        <fullName evidence="1">Uncharacterized protein</fullName>
    </submittedName>
</protein>
<dbReference type="Proteomes" id="UP000092093">
    <property type="component" value="Unassembled WGS sequence"/>
</dbReference>
<accession>A0A1B7X311</accession>
<dbReference type="SUPFAM" id="SSF51120">
    <property type="entry name" value="beta-Roll"/>
    <property type="match status" value="1"/>
</dbReference>
<comment type="caution">
    <text evidence="1">The sequence shown here is derived from an EMBL/GenBank/DDBJ whole genome shotgun (WGS) entry which is preliminary data.</text>
</comment>
<dbReference type="EMBL" id="LJOW01000043">
    <property type="protein sequence ID" value="OBQ43764.1"/>
    <property type="molecule type" value="Genomic_DNA"/>
</dbReference>